<sequence length="395" mass="42901">MRGQSPLLRVAQRPLSRIRPSLIGLQCRSIQLSAAPSTESPQLGGDAFGASAQGFRDTADARFEVIGSPYSLLSVTLSASQNLYTRRGTLVTVAGKVENTQSTLRLLRPFSHALLGMPFLYQRISSTSPITALIATKSANTTFSILHLDGTTDWQVAQRNALLAWTGHTLSITPRVQYGLAPTHWGNHHLTGRGMAALAAPGQIYQVTLTPGEEMVVHPSHVVAYSVGKNVPVPFRFRSSAIRLSVPALPERFVPQVLAKFWRDTKQTAVYKFLARVLFSLRTITRRSIFGDRLFLQFKGPTTILMSSRGARIADVLTKEDVNEIADAEPGVASRAVDQLVKPKVEDKASASTTTETAPAASTAEKPSAIHVATVGKDGKVEFEDTKDLKDFVGR</sequence>
<dbReference type="PANTHER" id="PTHR36959:SF2">
    <property type="entry name" value="ALTERED INHERITANCE OF MITOCHONDRIA PROTEIN 24, MITOCHONDRIAL"/>
    <property type="match status" value="1"/>
</dbReference>
<comment type="subcellular location">
    <subcellularLocation>
        <location evidence="1 6">Mitochondrion</location>
    </subcellularLocation>
</comment>
<evidence type="ECO:0000256" key="5">
    <source>
        <dbReference type="ARBA" id="ARBA00023128"/>
    </source>
</evidence>
<feature type="region of interest" description="Disordered" evidence="7">
    <location>
        <begin position="345"/>
        <end position="371"/>
    </location>
</feature>
<keyword evidence="5 6" id="KW-0496">Mitochondrion</keyword>
<dbReference type="Proteomes" id="UP000241462">
    <property type="component" value="Unassembled WGS sequence"/>
</dbReference>
<keyword evidence="9" id="KW-1185">Reference proteome</keyword>
<dbReference type="InterPro" id="IPR002838">
    <property type="entry name" value="AIM24"/>
</dbReference>
<dbReference type="SUPFAM" id="SSF51219">
    <property type="entry name" value="TRAP-like"/>
    <property type="match status" value="1"/>
</dbReference>
<feature type="compositionally biased region" description="Low complexity" evidence="7">
    <location>
        <begin position="350"/>
        <end position="369"/>
    </location>
</feature>
<dbReference type="EMBL" id="KZ678439">
    <property type="protein sequence ID" value="PSR85697.1"/>
    <property type="molecule type" value="Genomic_DNA"/>
</dbReference>
<evidence type="ECO:0000256" key="7">
    <source>
        <dbReference type="SAM" id="MobiDB-lite"/>
    </source>
</evidence>
<dbReference type="OrthoDB" id="5295771at2759"/>
<dbReference type="Pfam" id="PF01987">
    <property type="entry name" value="AIM24"/>
    <property type="match status" value="1"/>
</dbReference>
<keyword evidence="4" id="KW-0809">Transit peptide</keyword>
<evidence type="ECO:0000256" key="2">
    <source>
        <dbReference type="ARBA" id="ARBA00009322"/>
    </source>
</evidence>
<dbReference type="GO" id="GO:0005743">
    <property type="term" value="C:mitochondrial inner membrane"/>
    <property type="evidence" value="ECO:0007669"/>
    <property type="project" value="TreeGrafter"/>
</dbReference>
<evidence type="ECO:0000256" key="4">
    <source>
        <dbReference type="ARBA" id="ARBA00022946"/>
    </source>
</evidence>
<dbReference type="GO" id="GO:0007007">
    <property type="term" value="P:inner mitochondrial membrane organization"/>
    <property type="evidence" value="ECO:0007669"/>
    <property type="project" value="TreeGrafter"/>
</dbReference>
<dbReference type="FunCoup" id="A0A2T3A8H3">
    <property type="interactions" value="11"/>
</dbReference>
<evidence type="ECO:0000256" key="1">
    <source>
        <dbReference type="ARBA" id="ARBA00004173"/>
    </source>
</evidence>
<dbReference type="AlphaFoldDB" id="A0A2T3A8H3"/>
<evidence type="ECO:0000313" key="8">
    <source>
        <dbReference type="EMBL" id="PSR85697.1"/>
    </source>
</evidence>
<evidence type="ECO:0000256" key="3">
    <source>
        <dbReference type="ARBA" id="ARBA00013287"/>
    </source>
</evidence>
<reference evidence="8 9" key="1">
    <citation type="journal article" date="2018" name="Mycol. Prog.">
        <title>Coniella lustricola, a new species from submerged detritus.</title>
        <authorList>
            <person name="Raudabaugh D.B."/>
            <person name="Iturriaga T."/>
            <person name="Carver A."/>
            <person name="Mondo S."/>
            <person name="Pangilinan J."/>
            <person name="Lipzen A."/>
            <person name="He G."/>
            <person name="Amirebrahimi M."/>
            <person name="Grigoriev I.V."/>
            <person name="Miller A.N."/>
        </authorList>
    </citation>
    <scope>NUCLEOTIDE SEQUENCE [LARGE SCALE GENOMIC DNA]</scope>
    <source>
        <strain evidence="8 9">B22-T-1</strain>
    </source>
</reference>
<organism evidence="8 9">
    <name type="scientific">Coniella lustricola</name>
    <dbReference type="NCBI Taxonomy" id="2025994"/>
    <lineage>
        <taxon>Eukaryota</taxon>
        <taxon>Fungi</taxon>
        <taxon>Dikarya</taxon>
        <taxon>Ascomycota</taxon>
        <taxon>Pezizomycotina</taxon>
        <taxon>Sordariomycetes</taxon>
        <taxon>Sordariomycetidae</taxon>
        <taxon>Diaporthales</taxon>
        <taxon>Schizoparmaceae</taxon>
        <taxon>Coniella</taxon>
    </lineage>
</organism>
<gene>
    <name evidence="8" type="ORF">BD289DRAFT_368180</name>
</gene>
<name>A0A2T3A8H3_9PEZI</name>
<dbReference type="Gene3D" id="3.60.160.10">
    <property type="entry name" value="Mitochondrial biogenesis AIM24"/>
    <property type="match status" value="1"/>
</dbReference>
<evidence type="ECO:0000256" key="6">
    <source>
        <dbReference type="RuleBase" id="RU363045"/>
    </source>
</evidence>
<dbReference type="InParanoid" id="A0A2T3A8H3"/>
<evidence type="ECO:0000313" key="9">
    <source>
        <dbReference type="Proteomes" id="UP000241462"/>
    </source>
</evidence>
<proteinExistence type="inferred from homology"/>
<protein>
    <recommendedName>
        <fullName evidence="3 6">Altered inheritance of mitochondria protein 24, mitochondrial</fullName>
    </recommendedName>
</protein>
<dbReference type="PANTHER" id="PTHR36959">
    <property type="entry name" value="ALTERED INHERITANCE OF MITOCHONDRIA PROTEIN 24, MITOCHONDRIAL"/>
    <property type="match status" value="1"/>
</dbReference>
<accession>A0A2T3A8H3</accession>
<dbReference type="InterPro" id="IPR036983">
    <property type="entry name" value="AIM24_sf"/>
</dbReference>
<dbReference type="InterPro" id="IPR016031">
    <property type="entry name" value="Trp_RNA-bd_attenuator-like_dom"/>
</dbReference>
<comment type="similarity">
    <text evidence="2 6">Belongs to the AIM24 family.</text>
</comment>